<protein>
    <submittedName>
        <fullName evidence="5">Helix-turn-helix domain-containing protein</fullName>
    </submittedName>
</protein>
<keyword evidence="6" id="KW-1185">Reference proteome</keyword>
<dbReference type="Gene3D" id="3.40.50.880">
    <property type="match status" value="1"/>
</dbReference>
<dbReference type="Pfam" id="PF01965">
    <property type="entry name" value="DJ-1_PfpI"/>
    <property type="match status" value="1"/>
</dbReference>
<evidence type="ECO:0000256" key="3">
    <source>
        <dbReference type="ARBA" id="ARBA00023163"/>
    </source>
</evidence>
<dbReference type="PANTHER" id="PTHR43130">
    <property type="entry name" value="ARAC-FAMILY TRANSCRIPTIONAL REGULATOR"/>
    <property type="match status" value="1"/>
</dbReference>
<dbReference type="InterPro" id="IPR020449">
    <property type="entry name" value="Tscrpt_reg_AraC-type_HTH"/>
</dbReference>
<dbReference type="PRINTS" id="PR00032">
    <property type="entry name" value="HTHARAC"/>
</dbReference>
<evidence type="ECO:0000313" key="6">
    <source>
        <dbReference type="Proteomes" id="UP000690515"/>
    </source>
</evidence>
<evidence type="ECO:0000259" key="4">
    <source>
        <dbReference type="PROSITE" id="PS01124"/>
    </source>
</evidence>
<dbReference type="EMBL" id="JAGSOY010000007">
    <property type="protein sequence ID" value="MBU2710460.1"/>
    <property type="molecule type" value="Genomic_DNA"/>
</dbReference>
<dbReference type="SMART" id="SM00342">
    <property type="entry name" value="HTH_ARAC"/>
    <property type="match status" value="1"/>
</dbReference>
<accession>A0ABS5ZB40</accession>
<dbReference type="InterPro" id="IPR009057">
    <property type="entry name" value="Homeodomain-like_sf"/>
</dbReference>
<proteinExistence type="predicted"/>
<comment type="caution">
    <text evidence="5">The sequence shown here is derived from an EMBL/GenBank/DDBJ whole genome shotgun (WGS) entry which is preliminary data.</text>
</comment>
<evidence type="ECO:0000313" key="5">
    <source>
        <dbReference type="EMBL" id="MBU2710460.1"/>
    </source>
</evidence>
<dbReference type="SUPFAM" id="SSF46689">
    <property type="entry name" value="Homeodomain-like"/>
    <property type="match status" value="2"/>
</dbReference>
<dbReference type="InterPro" id="IPR018060">
    <property type="entry name" value="HTH_AraC"/>
</dbReference>
<dbReference type="InterPro" id="IPR052158">
    <property type="entry name" value="INH-QAR"/>
</dbReference>
<evidence type="ECO:0000256" key="2">
    <source>
        <dbReference type="ARBA" id="ARBA00023125"/>
    </source>
</evidence>
<organism evidence="5 6">
    <name type="scientific">Zooshikella harenae</name>
    <dbReference type="NCBI Taxonomy" id="2827238"/>
    <lineage>
        <taxon>Bacteria</taxon>
        <taxon>Pseudomonadati</taxon>
        <taxon>Pseudomonadota</taxon>
        <taxon>Gammaproteobacteria</taxon>
        <taxon>Oceanospirillales</taxon>
        <taxon>Zooshikellaceae</taxon>
        <taxon>Zooshikella</taxon>
    </lineage>
</organism>
<name>A0ABS5ZB40_9GAMM</name>
<dbReference type="InterPro" id="IPR029062">
    <property type="entry name" value="Class_I_gatase-like"/>
</dbReference>
<dbReference type="PANTHER" id="PTHR43130:SF11">
    <property type="entry name" value="TRANSCRIPTIONAL REGULATORY PROTEIN"/>
    <property type="match status" value="1"/>
</dbReference>
<dbReference type="Proteomes" id="UP000690515">
    <property type="component" value="Unassembled WGS sequence"/>
</dbReference>
<evidence type="ECO:0000256" key="1">
    <source>
        <dbReference type="ARBA" id="ARBA00023015"/>
    </source>
</evidence>
<dbReference type="InterPro" id="IPR002818">
    <property type="entry name" value="DJ-1/PfpI"/>
</dbReference>
<keyword evidence="2" id="KW-0238">DNA-binding</keyword>
<dbReference type="PROSITE" id="PS01124">
    <property type="entry name" value="HTH_ARAC_FAMILY_2"/>
    <property type="match status" value="1"/>
</dbReference>
<dbReference type="SUPFAM" id="SSF52317">
    <property type="entry name" value="Class I glutamine amidotransferase-like"/>
    <property type="match status" value="1"/>
</dbReference>
<keyword evidence="3" id="KW-0804">Transcription</keyword>
<keyword evidence="1" id="KW-0805">Transcription regulation</keyword>
<sequence>MPTHITVLALPHMLGTSITLPMEILHAANANLIASHKRQNRFEVTLAGQTITPVTITGGLTITPQTSIEHIEQTDCIVIPGLWRNPQRSLRQLQALTQWLKKQYQQGATLCAAGTGVSLIAEAGLLDNKPATTHWFYFDNFQKHYPRVQLQQHHLITQAGRIYCAGSVNSMADLMIHFVGVICGHSIATRVEQQFSQEIRRSFESIHYSFTDNRNYADETVLQAQLWLQQNYQLEVEWSALASQLQVSLRTFNRRFRQATNQPPTAYLRKLRLSAAKELLQQSNVSIAEISDLVGFKDESYFARCFKQQYLLSPSDFRRSVRGKLFSLSTITDAASSPGTGS</sequence>
<dbReference type="CDD" id="cd03138">
    <property type="entry name" value="GATase1_AraC_2"/>
    <property type="match status" value="1"/>
</dbReference>
<dbReference type="Pfam" id="PF12833">
    <property type="entry name" value="HTH_18"/>
    <property type="match status" value="1"/>
</dbReference>
<gene>
    <name evidence="5" type="ORF">KCG35_05270</name>
</gene>
<dbReference type="Gene3D" id="1.10.10.60">
    <property type="entry name" value="Homeodomain-like"/>
    <property type="match status" value="2"/>
</dbReference>
<reference evidence="5 6" key="1">
    <citation type="submission" date="2021-04" db="EMBL/GenBank/DDBJ databases">
        <authorList>
            <person name="Pira H."/>
            <person name="Risdian C."/>
            <person name="Wink J."/>
        </authorList>
    </citation>
    <scope>NUCLEOTIDE SEQUENCE [LARGE SCALE GENOMIC DNA]</scope>
    <source>
        <strain evidence="5 6">WH53</strain>
    </source>
</reference>
<feature type="domain" description="HTH araC/xylS-type" evidence="4">
    <location>
        <begin position="222"/>
        <end position="320"/>
    </location>
</feature>